<dbReference type="AlphaFoldDB" id="A0A1D7UTL4"/>
<accession>A0A1D7UTL4</accession>
<protein>
    <submittedName>
        <fullName evidence="1">Uncharacterized protein</fullName>
    </submittedName>
</protein>
<dbReference type="RefSeq" id="WP_069606130.1">
    <property type="nucleotide sequence ID" value="NZ_CP015217.1"/>
</dbReference>
<evidence type="ECO:0000313" key="2">
    <source>
        <dbReference type="Proteomes" id="UP000094197"/>
    </source>
</evidence>
<dbReference type="KEGG" id="laj:A0128_02775"/>
<dbReference type="EMBL" id="CP015217">
    <property type="protein sequence ID" value="AOP32883.1"/>
    <property type="molecule type" value="Genomic_DNA"/>
</dbReference>
<proteinExistence type="predicted"/>
<gene>
    <name evidence="1" type="ORF">A0128_02775</name>
</gene>
<organism evidence="1 2">
    <name type="scientific">Leptospira tipperaryensis</name>
    <dbReference type="NCBI Taxonomy" id="2564040"/>
    <lineage>
        <taxon>Bacteria</taxon>
        <taxon>Pseudomonadati</taxon>
        <taxon>Spirochaetota</taxon>
        <taxon>Spirochaetia</taxon>
        <taxon>Leptospirales</taxon>
        <taxon>Leptospiraceae</taxon>
        <taxon>Leptospira</taxon>
    </lineage>
</organism>
<sequence length="125" mass="13861">MFHFLNRIGSLDTERNKTSEVIETADGGWEGVILVCSQCAAKIPGESFLGKSRIKNELKSLIRSEKIVGVRVLEVSCLNVCEKNRIAVANTFSSEPGKKIAMVPAKTKAQQILKFFEIAREDSNF</sequence>
<keyword evidence="2" id="KW-1185">Reference proteome</keyword>
<dbReference type="Proteomes" id="UP000094197">
    <property type="component" value="Chromosome 1"/>
</dbReference>
<name>A0A1D7UTL4_9LEPT</name>
<reference evidence="1 2" key="1">
    <citation type="submission" date="2016-04" db="EMBL/GenBank/DDBJ databases">
        <title>Complete genome seqeunce of Leptospira alstonii serovar Room22.</title>
        <authorList>
            <person name="Nally J.E."/>
            <person name="Bayles D.O."/>
            <person name="Hurley D."/>
            <person name="Fanning S."/>
            <person name="McMahon B.J."/>
            <person name="Arent Z."/>
        </authorList>
    </citation>
    <scope>NUCLEOTIDE SEQUENCE [LARGE SCALE GENOMIC DNA]</scope>
    <source>
        <strain evidence="1 2">GWTS #1</strain>
    </source>
</reference>
<dbReference type="OrthoDB" id="329859at2"/>
<evidence type="ECO:0000313" key="1">
    <source>
        <dbReference type="EMBL" id="AOP32883.1"/>
    </source>
</evidence>